<dbReference type="SMART" id="SM00849">
    <property type="entry name" value="Lactamase_B"/>
    <property type="match status" value="1"/>
</dbReference>
<comment type="similarity">
    <text evidence="12 13">Belongs to the metallo-beta-lactamase superfamily. RNA-metabolizing metallo-beta-lactamase-like family. Bacterial RNase J subfamily.</text>
</comment>
<dbReference type="NCBIfam" id="TIGR00649">
    <property type="entry name" value="MG423"/>
    <property type="match status" value="1"/>
</dbReference>
<name>A0A7C8GVZ7_9BACI</name>
<feature type="binding site" evidence="12 15">
    <location>
        <begin position="364"/>
        <end position="368"/>
    </location>
    <ligand>
        <name>substrate</name>
    </ligand>
</feature>
<feature type="binding site" evidence="16">
    <location>
        <position position="79"/>
    </location>
    <ligand>
        <name>Zn(2+)</name>
        <dbReference type="ChEBI" id="CHEBI:29105"/>
        <label>2</label>
        <note>catalytic</note>
    </ligand>
</feature>
<dbReference type="CDD" id="cd07714">
    <property type="entry name" value="RNaseJ_MBL-fold"/>
    <property type="match status" value="1"/>
</dbReference>
<comment type="subunit">
    <text evidence="12">Homodimer, may be a subunit of the RNA degradosome.</text>
</comment>
<keyword evidence="6 12" id="KW-0255">Endonuclease</keyword>
<dbReference type="EC" id="3.1.-.-" evidence="12 13"/>
<dbReference type="GO" id="GO:0005737">
    <property type="term" value="C:cytoplasm"/>
    <property type="evidence" value="ECO:0007669"/>
    <property type="project" value="UniProtKB-SubCell"/>
</dbReference>
<dbReference type="InterPro" id="IPR042173">
    <property type="entry name" value="RNase_J_2"/>
</dbReference>
<keyword evidence="16" id="KW-0106">Calcium</keyword>
<evidence type="ECO:0000256" key="9">
    <source>
        <dbReference type="ARBA" id="ARBA00022839"/>
    </source>
</evidence>
<comment type="function">
    <text evidence="12">An RNase that has 5'-3' exonuclease and possibly endonuclease activity. Involved in maturation of rRNA and in some organisms also mRNA maturation and/or decay.</text>
</comment>
<proteinExistence type="inferred from homology"/>
<evidence type="ECO:0000256" key="15">
    <source>
        <dbReference type="PIRSR" id="PIRSR004803-2"/>
    </source>
</evidence>
<feature type="active site" description="Proton donor" evidence="14">
    <location>
        <position position="195"/>
    </location>
</feature>
<evidence type="ECO:0000256" key="2">
    <source>
        <dbReference type="ARBA" id="ARBA00022490"/>
    </source>
</evidence>
<dbReference type="InterPro" id="IPR055132">
    <property type="entry name" value="RNase_J_b_CASP"/>
</dbReference>
<dbReference type="Pfam" id="PF17770">
    <property type="entry name" value="RNase_J_C"/>
    <property type="match status" value="1"/>
</dbReference>
<comment type="subunit">
    <text evidence="11">Unclear whether it forms homodimers or belongs to a larger complex. According to probably does not form homodimers, while shows homodimer formation. Both reports show RNase J1 and J2 interaction, probably as a heterotetramer shows it is a component of a possible RNA degradosome complex composed of rny, rnjA, rnjB, pnp, pfkA and eno, while finds no evidence of an RNA degradosome complex.</text>
</comment>
<dbReference type="PIRSF" id="PIRSF004803">
    <property type="entry name" value="RnjA"/>
    <property type="match status" value="1"/>
</dbReference>
<feature type="binding site" evidence="16">
    <location>
        <position position="390"/>
    </location>
    <ligand>
        <name>Zn(2+)</name>
        <dbReference type="ChEBI" id="CHEBI:29105"/>
        <label>2</label>
        <note>catalytic</note>
    </ligand>
</feature>
<evidence type="ECO:0000256" key="5">
    <source>
        <dbReference type="ARBA" id="ARBA00022723"/>
    </source>
</evidence>
<comment type="subcellular location">
    <subcellularLocation>
        <location evidence="1 12 13">Cytoplasm</location>
    </subcellularLocation>
</comment>
<keyword evidence="9 12" id="KW-0269">Exonuclease</keyword>
<evidence type="ECO:0000313" key="18">
    <source>
        <dbReference type="EMBL" id="KAB8138599.1"/>
    </source>
</evidence>
<keyword evidence="3 12" id="KW-0698">rRNA processing</keyword>
<dbReference type="InterPro" id="IPR001587">
    <property type="entry name" value="RNase_J_CS"/>
</dbReference>
<dbReference type="AlphaFoldDB" id="A0A7C8GVZ7"/>
<keyword evidence="5 13" id="KW-0479">Metal-binding</keyword>
<dbReference type="Gene3D" id="3.40.50.10710">
    <property type="entry name" value="Metallo-hydrolase/oxidoreductase"/>
    <property type="match status" value="1"/>
</dbReference>
<feature type="binding site" evidence="16">
    <location>
        <position position="51"/>
    </location>
    <ligand>
        <name>Ca(2+)</name>
        <dbReference type="ChEBI" id="CHEBI:29108"/>
    </ligand>
</feature>
<feature type="binding site" evidence="15">
    <location>
        <begin position="232"/>
        <end position="234"/>
    </location>
    <ligand>
        <name>substrate</name>
    </ligand>
</feature>
<feature type="binding site" evidence="16">
    <location>
        <position position="78"/>
    </location>
    <ligand>
        <name>Zn(2+)</name>
        <dbReference type="ChEBI" id="CHEBI:29105"/>
        <label>2</label>
        <note>catalytic</note>
    </ligand>
</feature>
<dbReference type="Pfam" id="PF00753">
    <property type="entry name" value="Lactamase_B"/>
    <property type="match status" value="1"/>
</dbReference>
<feature type="binding site" evidence="16">
    <location>
        <position position="443"/>
    </location>
    <ligand>
        <name>Ca(2+)</name>
        <dbReference type="ChEBI" id="CHEBI:29108"/>
    </ligand>
</feature>
<dbReference type="Gene3D" id="3.10.20.580">
    <property type="match status" value="1"/>
</dbReference>
<dbReference type="Pfam" id="PF07521">
    <property type="entry name" value="RMMBL"/>
    <property type="match status" value="1"/>
</dbReference>
<dbReference type="InterPro" id="IPR041636">
    <property type="entry name" value="RNase_J_C"/>
</dbReference>
<keyword evidence="4 12" id="KW-0540">Nuclease</keyword>
<dbReference type="GO" id="GO:0006364">
    <property type="term" value="P:rRNA processing"/>
    <property type="evidence" value="ECO:0007669"/>
    <property type="project" value="UniProtKB-UniRule"/>
</dbReference>
<dbReference type="InterPro" id="IPR001279">
    <property type="entry name" value="Metallo-B-lactamas"/>
</dbReference>
<dbReference type="InterPro" id="IPR036866">
    <property type="entry name" value="RibonucZ/Hydroxyglut_hydro"/>
</dbReference>
<evidence type="ECO:0000256" key="8">
    <source>
        <dbReference type="ARBA" id="ARBA00022833"/>
    </source>
</evidence>
<dbReference type="PANTHER" id="PTHR43694:SF1">
    <property type="entry name" value="RIBONUCLEASE J"/>
    <property type="match status" value="1"/>
</dbReference>
<dbReference type="NCBIfam" id="NF047419">
    <property type="entry name" value="RNase_J1_RnjA"/>
    <property type="match status" value="1"/>
</dbReference>
<dbReference type="FunFam" id="3.10.20.580:FF:000001">
    <property type="entry name" value="Ribonuclease J"/>
    <property type="match status" value="1"/>
</dbReference>
<dbReference type="RefSeq" id="WP_153401530.1">
    <property type="nucleotide sequence ID" value="NZ_ML762425.1"/>
</dbReference>
<dbReference type="SUPFAM" id="SSF56281">
    <property type="entry name" value="Metallo-hydrolase/oxidoreductase"/>
    <property type="match status" value="1"/>
</dbReference>
<keyword evidence="8 16" id="KW-0862">Zinc</keyword>
<gene>
    <name evidence="12" type="primary">rnj</name>
    <name evidence="18" type="ORF">F9U64_03005</name>
</gene>
<reference evidence="18 19" key="1">
    <citation type="submission" date="2019-10" db="EMBL/GenBank/DDBJ databases">
        <title>Gracilibacillus sp. nov. isolated from rice seeds.</title>
        <authorList>
            <person name="He S."/>
        </authorList>
    </citation>
    <scope>NUCLEOTIDE SEQUENCE [LARGE SCALE GENOMIC DNA]</scope>
    <source>
        <strain evidence="18 19">TD8</strain>
    </source>
</reference>
<evidence type="ECO:0000256" key="6">
    <source>
        <dbReference type="ARBA" id="ARBA00022759"/>
    </source>
</evidence>
<sequence>MKFVKNDQTAVFALGGLGEIGKNTYAVQFQDEIILIDAGIKFPEDELLGIDYVIPDYTYLVQNQDKIKGLFITHGHEDHIGGIPYLLREINVPIYAGKLAIGLIKNKLDEHGLLRKAKLHTYQEDDIFKFRKTAVSFFRTTHSIPDSYGIVVKTPPGNIVHTGDFKFDFTPVGEPANLTKMAEIGKEGVLCLLSDSTNSEVPGFTLSERVVGDSINDIFSRVDGRLIFATFASNIHRLQQVVEAAVKHNRKVVVFGRSMESAIKIGQDLGYIRAPKNTFIEPSQINQLPANEVTILCTGSQGEPMAALSRIANGTHRQIQIIPGDTVVFSSSPIPGNTLSVSKIINQLYRAGADVIHGPLNDIHTSGHGGQQEQKLMLRLIQPKYFLPIHGEYRMLKEHTKLAESCGIPPKNNFIMDNGEVLALGKDQAGIAGKIPSGSVYVDGSGIGDIGNIVLRDRRILSEEGLVIVVVSINMKEFKIASGPDIISRGFVYMRESEDLINDAQKIVAKHLDKVMERRTTQWSEIKNEITDTIAPYLYEKTKRRPMILPIIMEV</sequence>
<evidence type="ECO:0000256" key="3">
    <source>
        <dbReference type="ARBA" id="ARBA00022552"/>
    </source>
</evidence>
<dbReference type="InterPro" id="IPR030854">
    <property type="entry name" value="RNase_J_bac"/>
</dbReference>
<keyword evidence="19" id="KW-1185">Reference proteome</keyword>
<keyword evidence="7 12" id="KW-0378">Hydrolase</keyword>
<feature type="binding site" evidence="16">
    <location>
        <position position="164"/>
    </location>
    <ligand>
        <name>Zn(2+)</name>
        <dbReference type="ChEBI" id="CHEBI:29105"/>
        <label>2</label>
        <note>catalytic</note>
    </ligand>
</feature>
<dbReference type="PANTHER" id="PTHR43694">
    <property type="entry name" value="RIBONUCLEASE J"/>
    <property type="match status" value="1"/>
</dbReference>
<dbReference type="GO" id="GO:0006397">
    <property type="term" value="P:mRNA processing"/>
    <property type="evidence" value="ECO:0007669"/>
    <property type="project" value="UniProtKB-ARBA"/>
</dbReference>
<evidence type="ECO:0000259" key="17">
    <source>
        <dbReference type="SMART" id="SM00849"/>
    </source>
</evidence>
<accession>A0A7C8GVZ7</accession>
<dbReference type="OrthoDB" id="9758375at2"/>
<protein>
    <recommendedName>
        <fullName evidence="12 13">Ribonuclease J</fullName>
        <shortName evidence="12">RNase J</shortName>
        <ecNumber evidence="12 13">3.1.-.-</ecNumber>
    </recommendedName>
</protein>
<keyword evidence="2 12" id="KW-0963">Cytoplasm</keyword>
<keyword evidence="10 12" id="KW-0694">RNA-binding</keyword>
<feature type="binding site" evidence="16">
    <location>
        <position position="74"/>
    </location>
    <ligand>
        <name>Zn(2+)</name>
        <dbReference type="ChEBI" id="CHEBI:29105"/>
        <label>1</label>
        <note>catalytic</note>
    </ligand>
</feature>
<dbReference type="HAMAP" id="MF_01491">
    <property type="entry name" value="RNase_J_bact"/>
    <property type="match status" value="1"/>
</dbReference>
<dbReference type="PROSITE" id="PS01292">
    <property type="entry name" value="UPF0036"/>
    <property type="match status" value="1"/>
</dbReference>
<dbReference type="GO" id="GO:0004521">
    <property type="term" value="F:RNA endonuclease activity"/>
    <property type="evidence" value="ECO:0007669"/>
    <property type="project" value="UniProtKB-UniRule"/>
</dbReference>
<dbReference type="EMBL" id="WEID01000015">
    <property type="protein sequence ID" value="KAB8138599.1"/>
    <property type="molecule type" value="Genomic_DNA"/>
</dbReference>
<dbReference type="GO" id="GO:0004534">
    <property type="term" value="F:5'-3' RNA exonuclease activity"/>
    <property type="evidence" value="ECO:0007669"/>
    <property type="project" value="UniProtKB-UniRule"/>
</dbReference>
<evidence type="ECO:0000256" key="4">
    <source>
        <dbReference type="ARBA" id="ARBA00022722"/>
    </source>
</evidence>
<feature type="domain" description="Metallo-beta-lactamase" evidence="17">
    <location>
        <begin position="21"/>
        <end position="215"/>
    </location>
</feature>
<evidence type="ECO:0000256" key="10">
    <source>
        <dbReference type="ARBA" id="ARBA00022884"/>
    </source>
</evidence>
<feature type="active site" description="Proton acceptor" evidence="14">
    <location>
        <position position="368"/>
    </location>
</feature>
<evidence type="ECO:0000256" key="13">
    <source>
        <dbReference type="PIRNR" id="PIRNR004803"/>
    </source>
</evidence>
<evidence type="ECO:0000256" key="16">
    <source>
        <dbReference type="PIRSR" id="PIRSR004803-3"/>
    </source>
</evidence>
<evidence type="ECO:0000313" key="19">
    <source>
        <dbReference type="Proteomes" id="UP000480246"/>
    </source>
</evidence>
<comment type="caution">
    <text evidence="18">The sequence shown here is derived from an EMBL/GenBank/DDBJ whole genome shotgun (WGS) entry which is preliminary data.</text>
</comment>
<feature type="binding site" evidence="16">
    <location>
        <position position="49"/>
    </location>
    <ligand>
        <name>Ca(2+)</name>
        <dbReference type="ChEBI" id="CHEBI:29108"/>
    </ligand>
</feature>
<dbReference type="Pfam" id="PF22505">
    <property type="entry name" value="RNase_J_b_CASP"/>
    <property type="match status" value="1"/>
</dbReference>
<evidence type="ECO:0000256" key="1">
    <source>
        <dbReference type="ARBA" id="ARBA00004496"/>
    </source>
</evidence>
<evidence type="ECO:0000256" key="12">
    <source>
        <dbReference type="HAMAP-Rule" id="MF_01491"/>
    </source>
</evidence>
<dbReference type="GO" id="GO:0003723">
    <property type="term" value="F:RNA binding"/>
    <property type="evidence" value="ECO:0007669"/>
    <property type="project" value="UniProtKB-UniRule"/>
</dbReference>
<feature type="binding site" evidence="16">
    <location>
        <position position="76"/>
    </location>
    <ligand>
        <name>Zn(2+)</name>
        <dbReference type="ChEBI" id="CHEBI:29105"/>
        <label>1</label>
        <note>catalytic</note>
    </ligand>
</feature>
<dbReference type="InterPro" id="IPR004613">
    <property type="entry name" value="RNase_J"/>
</dbReference>
<comment type="cofactor">
    <cofactor evidence="16">
        <name>Ca(2+)</name>
        <dbReference type="ChEBI" id="CHEBI:29108"/>
    </cofactor>
    <text evidence="16">Binds 1 Ca(2+) cation per subunit. Seen in 1 crystal structure, it is not clear if it is physiologically important.</text>
</comment>
<dbReference type="GO" id="GO:0008270">
    <property type="term" value="F:zinc ion binding"/>
    <property type="evidence" value="ECO:0007669"/>
    <property type="project" value="InterPro"/>
</dbReference>
<organism evidence="18 19">
    <name type="scientific">Gracilibacillus oryzae</name>
    <dbReference type="NCBI Taxonomy" id="1672701"/>
    <lineage>
        <taxon>Bacteria</taxon>
        <taxon>Bacillati</taxon>
        <taxon>Bacillota</taxon>
        <taxon>Bacilli</taxon>
        <taxon>Bacillales</taxon>
        <taxon>Bacillaceae</taxon>
        <taxon>Gracilibacillus</taxon>
    </lineage>
</organism>
<feature type="binding site" evidence="16">
    <location>
        <position position="142"/>
    </location>
    <ligand>
        <name>Zn(2+)</name>
        <dbReference type="ChEBI" id="CHEBI:29105"/>
        <label>1</label>
        <note>catalytic</note>
    </ligand>
</feature>
<comment type="cofactor">
    <cofactor evidence="13 16">
        <name>Zn(2+)</name>
        <dbReference type="ChEBI" id="CHEBI:29105"/>
    </cofactor>
    <text evidence="13 16">Binds 2 Zn(2+) ions per subunit. It is not clear if Zn(2+) or Mg(2+) is physiologically important.</text>
</comment>
<evidence type="ECO:0000256" key="14">
    <source>
        <dbReference type="PIRSR" id="PIRSR004803-1"/>
    </source>
</evidence>
<evidence type="ECO:0000256" key="7">
    <source>
        <dbReference type="ARBA" id="ARBA00022801"/>
    </source>
</evidence>
<evidence type="ECO:0000256" key="11">
    <source>
        <dbReference type="ARBA" id="ARBA00065702"/>
    </source>
</evidence>
<dbReference type="Gene3D" id="3.60.15.10">
    <property type="entry name" value="Ribonuclease Z/Hydroxyacylglutathione hydrolase-like"/>
    <property type="match status" value="1"/>
</dbReference>
<dbReference type="InterPro" id="IPR011108">
    <property type="entry name" value="RMMBL"/>
</dbReference>
<dbReference type="Proteomes" id="UP000480246">
    <property type="component" value="Unassembled WGS sequence"/>
</dbReference>